<gene>
    <name evidence="2" type="ORF">FIBSPDRAFT_928698</name>
</gene>
<dbReference type="InterPro" id="IPR024983">
    <property type="entry name" value="CHAT_dom"/>
</dbReference>
<dbReference type="EMBL" id="KV417515">
    <property type="protein sequence ID" value="KZP26252.1"/>
    <property type="molecule type" value="Genomic_DNA"/>
</dbReference>
<dbReference type="STRING" id="436010.A0A166PMS1"/>
<dbReference type="Pfam" id="PF12770">
    <property type="entry name" value="CHAT"/>
    <property type="match status" value="1"/>
</dbReference>
<dbReference type="OrthoDB" id="9991317at2759"/>
<protein>
    <recommendedName>
        <fullName evidence="1">CHAT domain-containing protein</fullName>
    </recommendedName>
</protein>
<reference evidence="2 3" key="1">
    <citation type="journal article" date="2016" name="Mol. Biol. Evol.">
        <title>Comparative Genomics of Early-Diverging Mushroom-Forming Fungi Provides Insights into the Origins of Lignocellulose Decay Capabilities.</title>
        <authorList>
            <person name="Nagy L.G."/>
            <person name="Riley R."/>
            <person name="Tritt A."/>
            <person name="Adam C."/>
            <person name="Daum C."/>
            <person name="Floudas D."/>
            <person name="Sun H."/>
            <person name="Yadav J.S."/>
            <person name="Pangilinan J."/>
            <person name="Larsson K.H."/>
            <person name="Matsuura K."/>
            <person name="Barry K."/>
            <person name="Labutti K."/>
            <person name="Kuo R."/>
            <person name="Ohm R.A."/>
            <person name="Bhattacharya S.S."/>
            <person name="Shirouzu T."/>
            <person name="Yoshinaga Y."/>
            <person name="Martin F.M."/>
            <person name="Grigoriev I.V."/>
            <person name="Hibbett D.S."/>
        </authorList>
    </citation>
    <scope>NUCLEOTIDE SEQUENCE [LARGE SCALE GENOMIC DNA]</scope>
    <source>
        <strain evidence="2 3">CBS 109695</strain>
    </source>
</reference>
<proteinExistence type="predicted"/>
<evidence type="ECO:0000259" key="1">
    <source>
        <dbReference type="Pfam" id="PF12770"/>
    </source>
</evidence>
<dbReference type="AlphaFoldDB" id="A0A166PMS1"/>
<sequence>MRSFVPPAVHRLCEAGVVEEGLELLERARGVFWSQALRLRISVEEIPTAFRDPFYNLSRQIEMLSGSFAPLDWNERDPAYDAQRRRLGNEFDRLCVQARAVPGYKNFLQPISIRERFKEAALSGPVVVLFSTMNRAYAIIIRLDDDGDVKFTRICCEGLAGNALQKLSTGLRSVSIAGREAIKSRREFGDLAESSPSLDSSQGERADWPVGQRTAANTILRTLWRKVVKPVISELMLKPTNGRNRPRLWWCPTGEFMFLPFHAAGIYDGDGKSKVGECCPDYVVSSYTPTIGALISSKKTFEPTTRTDMRMLLAAVPVPFKGDRLRGTVSEVEQISQLVSDEERIVLPPEDDTLLNPRAGATVNTILDNLRDANIFHLASHGTQAPDSPLDSGFIMRDAKLTISSLMQLPQLKGFLAFLSACETAKGDQAQSNEAMHLAATMLFVGFKSVIGTMWFMTDEDGPHVAKHVYTQLLAPKHGYLDPEVIPYALDEAVRDLREKGLPPERWSLFIHFGI</sequence>
<feature type="domain" description="CHAT" evidence="1">
    <location>
        <begin position="219"/>
        <end position="514"/>
    </location>
</feature>
<name>A0A166PMS1_9AGAM</name>
<dbReference type="Proteomes" id="UP000076532">
    <property type="component" value="Unassembled WGS sequence"/>
</dbReference>
<evidence type="ECO:0000313" key="3">
    <source>
        <dbReference type="Proteomes" id="UP000076532"/>
    </source>
</evidence>
<organism evidence="2 3">
    <name type="scientific">Athelia psychrophila</name>
    <dbReference type="NCBI Taxonomy" id="1759441"/>
    <lineage>
        <taxon>Eukaryota</taxon>
        <taxon>Fungi</taxon>
        <taxon>Dikarya</taxon>
        <taxon>Basidiomycota</taxon>
        <taxon>Agaricomycotina</taxon>
        <taxon>Agaricomycetes</taxon>
        <taxon>Agaricomycetidae</taxon>
        <taxon>Atheliales</taxon>
        <taxon>Atheliaceae</taxon>
        <taxon>Athelia</taxon>
    </lineage>
</organism>
<accession>A0A166PMS1</accession>
<evidence type="ECO:0000313" key="2">
    <source>
        <dbReference type="EMBL" id="KZP26252.1"/>
    </source>
</evidence>
<keyword evidence="3" id="KW-1185">Reference proteome</keyword>